<gene>
    <name evidence="1" type="ORF">BZG01_16730</name>
</gene>
<comment type="caution">
    <text evidence="1">The sequence shown here is derived from an EMBL/GenBank/DDBJ whole genome shotgun (WGS) entry which is preliminary data.</text>
</comment>
<keyword evidence="2" id="KW-1185">Reference proteome</keyword>
<dbReference type="EMBL" id="MVDE01000032">
    <property type="protein sequence ID" value="PKQ62926.1"/>
    <property type="molecule type" value="Genomic_DNA"/>
</dbReference>
<reference evidence="1 2" key="1">
    <citation type="journal article" date="2017" name="Front. Microbiol.">
        <title>Labilibaculum manganireducens gen. nov., sp. nov. and Labilibaculum filiforme sp. nov., Novel Bacteroidetes Isolated from Subsurface Sediments of the Baltic Sea.</title>
        <authorList>
            <person name="Vandieken V."/>
            <person name="Marshall I.P."/>
            <person name="Niemann H."/>
            <person name="Engelen B."/>
            <person name="Cypionka H."/>
        </authorList>
    </citation>
    <scope>NUCLEOTIDE SEQUENCE [LARGE SCALE GENOMIC DNA]</scope>
    <source>
        <strain evidence="1 2">59.10-2M</strain>
    </source>
</reference>
<name>A0A2N3HXX9_9BACT</name>
<organism evidence="1 2">
    <name type="scientific">Labilibaculum manganireducens</name>
    <dbReference type="NCBI Taxonomy" id="1940525"/>
    <lineage>
        <taxon>Bacteria</taxon>
        <taxon>Pseudomonadati</taxon>
        <taxon>Bacteroidota</taxon>
        <taxon>Bacteroidia</taxon>
        <taxon>Marinilabiliales</taxon>
        <taxon>Marinifilaceae</taxon>
        <taxon>Labilibaculum</taxon>
    </lineage>
</organism>
<accession>A0A2N3HXX9</accession>
<evidence type="ECO:0000313" key="1">
    <source>
        <dbReference type="EMBL" id="PKQ62926.1"/>
    </source>
</evidence>
<evidence type="ECO:0000313" key="2">
    <source>
        <dbReference type="Proteomes" id="UP000233618"/>
    </source>
</evidence>
<protein>
    <submittedName>
        <fullName evidence="1">Uncharacterized protein</fullName>
    </submittedName>
</protein>
<sequence>MISLLIRSKFIKNKLVYWCIIFKMSLNCIKFFFKAEKKLYETSMYKAFYTQGDDYMVSSPETSSGQAIWQKFKIIII</sequence>
<dbReference type="AlphaFoldDB" id="A0A2N3HXX9"/>
<dbReference type="Proteomes" id="UP000233618">
    <property type="component" value="Unassembled WGS sequence"/>
</dbReference>
<proteinExistence type="predicted"/>